<gene>
    <name evidence="1" type="ORF">BCL90_2686</name>
    <name evidence="2" type="ORF">E3V97_03915</name>
</gene>
<evidence type="ECO:0000313" key="2">
    <source>
        <dbReference type="EMBL" id="TFB33200.1"/>
    </source>
</evidence>
<evidence type="ECO:0000313" key="1">
    <source>
        <dbReference type="EMBL" id="RLJ77590.1"/>
    </source>
</evidence>
<comment type="caution">
    <text evidence="1">The sequence shown here is derived from an EMBL/GenBank/DDBJ whole genome shotgun (WGS) entry which is preliminary data.</text>
</comment>
<evidence type="ECO:0000313" key="3">
    <source>
        <dbReference type="Proteomes" id="UP000273898"/>
    </source>
</evidence>
<dbReference type="OrthoDB" id="737122at2"/>
<dbReference type="EMBL" id="RCCK01000011">
    <property type="protein sequence ID" value="RLJ77590.1"/>
    <property type="molecule type" value="Genomic_DNA"/>
</dbReference>
<evidence type="ECO:0000313" key="4">
    <source>
        <dbReference type="Proteomes" id="UP000297429"/>
    </source>
</evidence>
<dbReference type="Proteomes" id="UP000273898">
    <property type="component" value="Unassembled WGS sequence"/>
</dbReference>
<accession>A0A497Y5Z8</accession>
<sequence>MSSVFRTSYAPDVKPVTEEKLKEILGQRKWQTVEIKISHEDLKDNIRFLNDAVVIRESREGVPLMTTTAIYGPIKKGDKVVLTPNEGTGVNIIATNPSEVTLIAQLEALAESHTSVKEGNAVLVHSNWVSSEDGGKLPNLDPSSNVFGATGSLYVNENAVIFPVLDVTHPDYEETLAYYGAKLLKPAEAFYLGFKDTLFGMEYATSLPDYIRNYALSPIGGGGLFVEHHPFPHIFLPKPTINGEVFCEAKVTLGRKVEDAAKSDPQIRFTTFRIPADGSALAIKPSTIHNDSFTNGKLAVFVANTPADTVAFRQTAPFANIVVKDHDPKVEIPQTPTF</sequence>
<dbReference type="RefSeq" id="WP_121284334.1">
    <property type="nucleotide sequence ID" value="NZ_RCCK01000011.1"/>
</dbReference>
<dbReference type="EMBL" id="SOPX01000001">
    <property type="protein sequence ID" value="TFB33200.1"/>
    <property type="molecule type" value="Genomic_DNA"/>
</dbReference>
<reference evidence="2 4" key="2">
    <citation type="submission" date="2019-03" db="EMBL/GenBank/DDBJ databases">
        <authorList>
            <person name="He R.-H."/>
        </authorList>
    </citation>
    <scope>NUCLEOTIDE SEQUENCE [LARGE SCALE GENOMIC DNA]</scope>
    <source>
        <strain evidence="2 4">DSM 19624</strain>
    </source>
</reference>
<organism evidence="1 3">
    <name type="scientific">Pedobacter alluvionis</name>
    <dbReference type="NCBI Taxonomy" id="475253"/>
    <lineage>
        <taxon>Bacteria</taxon>
        <taxon>Pseudomonadati</taxon>
        <taxon>Bacteroidota</taxon>
        <taxon>Sphingobacteriia</taxon>
        <taxon>Sphingobacteriales</taxon>
        <taxon>Sphingobacteriaceae</taxon>
        <taxon>Pedobacter</taxon>
    </lineage>
</organism>
<keyword evidence="4" id="KW-1185">Reference proteome</keyword>
<name>A0A497Y5Z8_9SPHI</name>
<dbReference type="Proteomes" id="UP000297429">
    <property type="component" value="Unassembled WGS sequence"/>
</dbReference>
<proteinExistence type="predicted"/>
<dbReference type="AlphaFoldDB" id="A0A497Y5Z8"/>
<reference evidence="1 3" key="1">
    <citation type="submission" date="2018-10" db="EMBL/GenBank/DDBJ databases">
        <title>Genomic Encyclopedia of Archaeal and Bacterial Type Strains, Phase II (KMG-II): from individual species to whole genera.</title>
        <authorList>
            <person name="Goeker M."/>
        </authorList>
    </citation>
    <scope>NUCLEOTIDE SEQUENCE [LARGE SCALE GENOMIC DNA]</scope>
    <source>
        <strain evidence="1 3">DSM 19624</strain>
    </source>
</reference>
<protein>
    <submittedName>
        <fullName evidence="1">Uncharacterized protein</fullName>
    </submittedName>
</protein>